<dbReference type="SUPFAM" id="SSF55136">
    <property type="entry name" value="Probable bacterial effector-binding domain"/>
    <property type="match status" value="1"/>
</dbReference>
<sequence>MSIISEINVISHPATPTVVVRGTGVPFEGLREFFDSAFGTLGSLIQRGDLVPTGPAFALYHGAPPEPLNLEVGFPVATGFTGGGSEDTSCVEASELPDSRCATTTLRGEYDLLVIGRTGLSAVSGGLRLIDVGFDNLPLTIRGKRLTLLTLTVDRQAVHLTV</sequence>
<reference evidence="1 2" key="1">
    <citation type="submission" date="2015-10" db="EMBL/GenBank/DDBJ databases">
        <title>Corynebacteirum lowii and Corynebacterium oculi species nova, derived from human clinical disease and and emended description of Corynebacterium mastiditis.</title>
        <authorList>
            <person name="Bernard K."/>
            <person name="Pacheco A.L."/>
            <person name="Mcdougall C."/>
            <person name="Burtx T."/>
            <person name="Weibe D."/>
            <person name="Tyler S."/>
            <person name="Olson A.B."/>
            <person name="Cnockaert M."/>
            <person name="Eguchi H."/>
            <person name="Kuwahara T."/>
            <person name="Nakayama-Imaohji H."/>
            <person name="Boudewijins M."/>
            <person name="Van Hoecke F."/>
            <person name="Bernier A.-M."/>
            <person name="Vandamme P."/>
        </authorList>
    </citation>
    <scope>NUCLEOTIDE SEQUENCE [LARGE SCALE GENOMIC DNA]</scope>
    <source>
        <strain evidence="1 2">NML 130210</strain>
    </source>
</reference>
<comment type="caution">
    <text evidence="1">The sequence shown here is derived from an EMBL/GenBank/DDBJ whole genome shotgun (WGS) entry which is preliminary data.</text>
</comment>
<gene>
    <name evidence="1" type="ORF">Cocul_01757</name>
</gene>
<dbReference type="AlphaFoldDB" id="A0A0Q0U837"/>
<accession>A0A0Q0U837</accession>
<dbReference type="PATRIC" id="fig|1544416.3.peg.1756"/>
<dbReference type="Proteomes" id="UP000050517">
    <property type="component" value="Unassembled WGS sequence"/>
</dbReference>
<evidence type="ECO:0000313" key="1">
    <source>
        <dbReference type="EMBL" id="KQB83685.1"/>
    </source>
</evidence>
<organism evidence="1 2">
    <name type="scientific">Corynebacterium oculi</name>
    <dbReference type="NCBI Taxonomy" id="1544416"/>
    <lineage>
        <taxon>Bacteria</taxon>
        <taxon>Bacillati</taxon>
        <taxon>Actinomycetota</taxon>
        <taxon>Actinomycetes</taxon>
        <taxon>Mycobacteriales</taxon>
        <taxon>Corynebacteriaceae</taxon>
        <taxon>Corynebacterium</taxon>
    </lineage>
</organism>
<dbReference type="Gene3D" id="3.20.80.10">
    <property type="entry name" value="Regulatory factor, effector binding domain"/>
    <property type="match status" value="1"/>
</dbReference>
<evidence type="ECO:0000313" key="2">
    <source>
        <dbReference type="Proteomes" id="UP000050517"/>
    </source>
</evidence>
<dbReference type="STRING" id="1544416.Cocul_01757"/>
<name>A0A0Q0U837_9CORY</name>
<proteinExistence type="predicted"/>
<dbReference type="InterPro" id="IPR011256">
    <property type="entry name" value="Reg_factor_effector_dom_sf"/>
</dbReference>
<dbReference type="EMBL" id="LKST01000003">
    <property type="protein sequence ID" value="KQB83685.1"/>
    <property type="molecule type" value="Genomic_DNA"/>
</dbReference>
<keyword evidence="2" id="KW-1185">Reference proteome</keyword>
<protein>
    <submittedName>
        <fullName evidence="1">Uncharacterized protein</fullName>
    </submittedName>
</protein>